<dbReference type="InterPro" id="IPR005532">
    <property type="entry name" value="SUMF_dom"/>
</dbReference>
<reference evidence="3" key="1">
    <citation type="journal article" date="2019" name="Int. J. Syst. Evol. Microbiol.">
        <title>The Global Catalogue of Microorganisms (GCM) 10K type strain sequencing project: providing services to taxonomists for standard genome sequencing and annotation.</title>
        <authorList>
            <consortium name="The Broad Institute Genomics Platform"/>
            <consortium name="The Broad Institute Genome Sequencing Center for Infectious Disease"/>
            <person name="Wu L."/>
            <person name="Ma J."/>
        </authorList>
    </citation>
    <scope>NUCLEOTIDE SEQUENCE [LARGE SCALE GENOMIC DNA]</scope>
    <source>
        <strain evidence="3">KCTC 42107</strain>
    </source>
</reference>
<evidence type="ECO:0000259" key="1">
    <source>
        <dbReference type="Pfam" id="PF03781"/>
    </source>
</evidence>
<dbReference type="Pfam" id="PF03781">
    <property type="entry name" value="FGE-sulfatase"/>
    <property type="match status" value="1"/>
</dbReference>
<keyword evidence="3" id="KW-1185">Reference proteome</keyword>
<dbReference type="EMBL" id="JBHUMD010000029">
    <property type="protein sequence ID" value="MFD2603459.1"/>
    <property type="molecule type" value="Genomic_DNA"/>
</dbReference>
<accession>A0ABW5NWN1</accession>
<dbReference type="InterPro" id="IPR042095">
    <property type="entry name" value="SUMF_sf"/>
</dbReference>
<dbReference type="Proteomes" id="UP001597480">
    <property type="component" value="Unassembled WGS sequence"/>
</dbReference>
<gene>
    <name evidence="2" type="ORF">ACFSR3_15450</name>
</gene>
<dbReference type="Gene3D" id="3.90.1580.10">
    <property type="entry name" value="paralog of FGE (formylglycine-generating enzyme)"/>
    <property type="match status" value="1"/>
</dbReference>
<dbReference type="SUPFAM" id="SSF56436">
    <property type="entry name" value="C-type lectin-like"/>
    <property type="match status" value="1"/>
</dbReference>
<protein>
    <submittedName>
        <fullName evidence="2">Formylglycine-generating enzyme family protein</fullName>
    </submittedName>
</protein>
<evidence type="ECO:0000313" key="3">
    <source>
        <dbReference type="Proteomes" id="UP001597480"/>
    </source>
</evidence>
<feature type="domain" description="Sulfatase-modifying factor enzyme-like" evidence="1">
    <location>
        <begin position="1"/>
        <end position="308"/>
    </location>
</feature>
<dbReference type="InterPro" id="IPR016187">
    <property type="entry name" value="CTDL_fold"/>
</dbReference>
<dbReference type="PANTHER" id="PTHR23150:SF19">
    <property type="entry name" value="FORMYLGLYCINE-GENERATING ENZYME"/>
    <property type="match status" value="1"/>
</dbReference>
<comment type="caution">
    <text evidence="2">The sequence shown here is derived from an EMBL/GenBank/DDBJ whole genome shotgun (WGS) entry which is preliminary data.</text>
</comment>
<proteinExistence type="predicted"/>
<dbReference type="InterPro" id="IPR051043">
    <property type="entry name" value="Sulfatase_Mod_Factor_Kinase"/>
</dbReference>
<organism evidence="2 3">
    <name type="scientific">Flavobacterium suzhouense</name>
    <dbReference type="NCBI Taxonomy" id="1529638"/>
    <lineage>
        <taxon>Bacteria</taxon>
        <taxon>Pseudomonadati</taxon>
        <taxon>Bacteroidota</taxon>
        <taxon>Flavobacteriia</taxon>
        <taxon>Flavobacteriales</taxon>
        <taxon>Flavobacteriaceae</taxon>
        <taxon>Flavobacterium</taxon>
    </lineage>
</organism>
<dbReference type="RefSeq" id="WP_379822256.1">
    <property type="nucleotide sequence ID" value="NZ_JBHUMD010000029.1"/>
</dbReference>
<sequence>MVWIEGGKFTLGDNDPAALQIESPAIEATIDGFYIDETEVTNAQFKKFVDATKYITVAERPVDWEFLKTQLPPGTPKPDDADLEPGSLVFTPPNHAVTLEDYSRWWSWTKGANWKHPQGPGSDIKEKDNYPVVHVAYEDAEAYAKWAGKRLPTEAEWEYAAQAGNNNSKFAWGNELNPQGKYMANFFQGEFPYKNTHEDGYERLAPVKSFPPNKFRLYEVIGNVWEWTTDYYRPDTYAKYKTDGMRECHSPKGPKDSYDPNDPYGTKRVIKGGSFLCSEQYCSNYRPNARMATSIDSGQEHLGFRCVKDK</sequence>
<name>A0ABW5NWN1_9FLAO</name>
<dbReference type="PANTHER" id="PTHR23150">
    <property type="entry name" value="SULFATASE MODIFYING FACTOR 1, 2"/>
    <property type="match status" value="1"/>
</dbReference>
<evidence type="ECO:0000313" key="2">
    <source>
        <dbReference type="EMBL" id="MFD2603459.1"/>
    </source>
</evidence>